<comment type="caution">
    <text evidence="1">The sequence shown here is derived from an EMBL/GenBank/DDBJ whole genome shotgun (WGS) entry which is preliminary data.</text>
</comment>
<dbReference type="EMBL" id="JADGJD010000261">
    <property type="protein sequence ID" value="KAJ3052833.1"/>
    <property type="molecule type" value="Genomic_DNA"/>
</dbReference>
<reference evidence="1" key="1">
    <citation type="submission" date="2020-05" db="EMBL/GenBank/DDBJ databases">
        <title>Phylogenomic resolution of chytrid fungi.</title>
        <authorList>
            <person name="Stajich J.E."/>
            <person name="Amses K."/>
            <person name="Simmons R."/>
            <person name="Seto K."/>
            <person name="Myers J."/>
            <person name="Bonds A."/>
            <person name="Quandt C.A."/>
            <person name="Barry K."/>
            <person name="Liu P."/>
            <person name="Grigoriev I."/>
            <person name="Longcore J.E."/>
            <person name="James T.Y."/>
        </authorList>
    </citation>
    <scope>NUCLEOTIDE SEQUENCE</scope>
    <source>
        <strain evidence="1">JEL0318</strain>
    </source>
</reference>
<evidence type="ECO:0000313" key="2">
    <source>
        <dbReference type="Proteomes" id="UP001212841"/>
    </source>
</evidence>
<accession>A0AAD5SL53</accession>
<keyword evidence="2" id="KW-1185">Reference proteome</keyword>
<organism evidence="1 2">
    <name type="scientific">Rhizophlyctis rosea</name>
    <dbReference type="NCBI Taxonomy" id="64517"/>
    <lineage>
        <taxon>Eukaryota</taxon>
        <taxon>Fungi</taxon>
        <taxon>Fungi incertae sedis</taxon>
        <taxon>Chytridiomycota</taxon>
        <taxon>Chytridiomycota incertae sedis</taxon>
        <taxon>Chytridiomycetes</taxon>
        <taxon>Rhizophlyctidales</taxon>
        <taxon>Rhizophlyctidaceae</taxon>
        <taxon>Rhizophlyctis</taxon>
    </lineage>
</organism>
<name>A0AAD5SL53_9FUNG</name>
<proteinExistence type="predicted"/>
<evidence type="ECO:0000313" key="1">
    <source>
        <dbReference type="EMBL" id="KAJ3052833.1"/>
    </source>
</evidence>
<gene>
    <name evidence="1" type="ORF">HK097_005595</name>
</gene>
<dbReference type="Proteomes" id="UP001212841">
    <property type="component" value="Unassembled WGS sequence"/>
</dbReference>
<dbReference type="AlphaFoldDB" id="A0AAD5SL53"/>
<protein>
    <submittedName>
        <fullName evidence="1">Uncharacterized protein</fullName>
    </submittedName>
</protein>
<sequence length="246" mass="27157">MPSKSEFRHKLSTFASSIGTSTYTSQSRTSDKSSCVPGPIISSLSITLDLSKFDPITSEYLNGVVTLDLNKELLGVGKMAVKVDRLEEIMNEKNKGTGEMGWMYMTGSHKFVWDPKVDDKGVGITTDHKSNPLLPPGTHHIPFTYPWLQTLLRSPPPRPSPTALHCITISITRDPFTWLPSIEQWIGLSIQTPTGDWIFGVDAPPYTGTVKVVKDLPGKGVGDVNKVMEQGISNVLRNMNATISWW</sequence>